<organism evidence="9 10">
    <name type="scientific">Rhodothalassium salexigens DSM 2132</name>
    <dbReference type="NCBI Taxonomy" id="1188247"/>
    <lineage>
        <taxon>Bacteria</taxon>
        <taxon>Pseudomonadati</taxon>
        <taxon>Pseudomonadota</taxon>
        <taxon>Alphaproteobacteria</taxon>
        <taxon>Rhodothalassiales</taxon>
        <taxon>Rhodothalassiaceae</taxon>
        <taxon>Rhodothalassium</taxon>
    </lineage>
</organism>
<dbReference type="PANTHER" id="PTHR43466">
    <property type="entry name" value="2-OXO-4-HYDROXY-4-CARBOXY-5-UREIDOIMIDAZOLINE DECARBOXYLASE-RELATED"/>
    <property type="match status" value="1"/>
</dbReference>
<evidence type="ECO:0000256" key="7">
    <source>
        <dbReference type="SAM" id="MobiDB-lite"/>
    </source>
</evidence>
<evidence type="ECO:0000256" key="2">
    <source>
        <dbReference type="ARBA" id="ARBA00004754"/>
    </source>
</evidence>
<dbReference type="GO" id="GO:0019628">
    <property type="term" value="P:urate catabolic process"/>
    <property type="evidence" value="ECO:0007669"/>
    <property type="project" value="UniProtKB-UniPathway"/>
</dbReference>
<dbReference type="UniPathway" id="UPA00394">
    <property type="reaction ID" value="UER00652"/>
</dbReference>
<keyword evidence="4" id="KW-0659">Purine metabolism</keyword>
<evidence type="ECO:0000313" key="9">
    <source>
        <dbReference type="EMBL" id="TCP33009.1"/>
    </source>
</evidence>
<name>A0A4R2PCW5_RHOSA</name>
<feature type="region of interest" description="Disordered" evidence="7">
    <location>
        <begin position="255"/>
        <end position="286"/>
    </location>
</feature>
<dbReference type="GO" id="GO:0000255">
    <property type="term" value="P:allantoin metabolic process"/>
    <property type="evidence" value="ECO:0007669"/>
    <property type="project" value="InterPro"/>
</dbReference>
<dbReference type="InterPro" id="IPR036778">
    <property type="entry name" value="OHCU_decarboxylase_sf"/>
</dbReference>
<protein>
    <recommendedName>
        <fullName evidence="3">2-oxo-4-hydroxy-4-carboxy-5-ureidoimidazoline decarboxylase</fullName>
        <ecNumber evidence="3">4.1.1.97</ecNumber>
    </recommendedName>
</protein>
<evidence type="ECO:0000256" key="1">
    <source>
        <dbReference type="ARBA" id="ARBA00001163"/>
    </source>
</evidence>
<dbReference type="SUPFAM" id="SSF158694">
    <property type="entry name" value="UraD-Like"/>
    <property type="match status" value="1"/>
</dbReference>
<dbReference type="InParanoid" id="A0A4R2PCW5"/>
<comment type="caution">
    <text evidence="9">The sequence shown here is derived from an EMBL/GenBank/DDBJ whole genome shotgun (WGS) entry which is preliminary data.</text>
</comment>
<feature type="compositionally biased region" description="Polar residues" evidence="7">
    <location>
        <begin position="27"/>
        <end position="36"/>
    </location>
</feature>
<dbReference type="Gene3D" id="1.10.3330.10">
    <property type="entry name" value="Oxo-4-hydroxy-4-carboxy-5-ureidoimidazoline decarboxylase"/>
    <property type="match status" value="1"/>
</dbReference>
<evidence type="ECO:0000256" key="6">
    <source>
        <dbReference type="ARBA" id="ARBA00023239"/>
    </source>
</evidence>
<dbReference type="NCBIfam" id="TIGR03164">
    <property type="entry name" value="UHCUDC"/>
    <property type="match status" value="1"/>
</dbReference>
<evidence type="ECO:0000313" key="10">
    <source>
        <dbReference type="Proteomes" id="UP000295399"/>
    </source>
</evidence>
<dbReference type="InterPro" id="IPR018020">
    <property type="entry name" value="OHCU_decarboxylase"/>
</dbReference>
<feature type="region of interest" description="Disordered" evidence="7">
    <location>
        <begin position="1"/>
        <end position="83"/>
    </location>
</feature>
<dbReference type="AlphaFoldDB" id="A0A4R2PCW5"/>
<dbReference type="GO" id="GO:0006144">
    <property type="term" value="P:purine nucleobase metabolic process"/>
    <property type="evidence" value="ECO:0007669"/>
    <property type="project" value="UniProtKB-KW"/>
</dbReference>
<dbReference type="Proteomes" id="UP000295399">
    <property type="component" value="Unassembled WGS sequence"/>
</dbReference>
<evidence type="ECO:0000256" key="4">
    <source>
        <dbReference type="ARBA" id="ARBA00022631"/>
    </source>
</evidence>
<evidence type="ECO:0000256" key="5">
    <source>
        <dbReference type="ARBA" id="ARBA00022793"/>
    </source>
</evidence>
<keyword evidence="5" id="KW-0210">Decarboxylase</keyword>
<dbReference type="EMBL" id="SLXO01000008">
    <property type="protein sequence ID" value="TCP33009.1"/>
    <property type="molecule type" value="Genomic_DNA"/>
</dbReference>
<dbReference type="Pfam" id="PF09349">
    <property type="entry name" value="OHCU_decarbox"/>
    <property type="match status" value="1"/>
</dbReference>
<dbReference type="PANTHER" id="PTHR43466:SF1">
    <property type="entry name" value="2-OXO-4-HYDROXY-4-CARBOXY-5-UREIDOIMIDAZOLINE DECARBOXYLASE-RELATED"/>
    <property type="match status" value="1"/>
</dbReference>
<dbReference type="EC" id="4.1.1.97" evidence="3"/>
<evidence type="ECO:0000256" key="3">
    <source>
        <dbReference type="ARBA" id="ARBA00012257"/>
    </source>
</evidence>
<comment type="pathway">
    <text evidence="2">Purine metabolism; urate degradation; (S)-allantoin from urate: step 3/3.</text>
</comment>
<keyword evidence="6" id="KW-0456">Lyase</keyword>
<dbReference type="GO" id="GO:0051997">
    <property type="term" value="F:2-oxo-4-hydroxy-4-carboxy-5-ureidoimidazoline decarboxylase activity"/>
    <property type="evidence" value="ECO:0007669"/>
    <property type="project" value="UniProtKB-EC"/>
</dbReference>
<keyword evidence="10" id="KW-1185">Reference proteome</keyword>
<evidence type="ECO:0000259" key="8">
    <source>
        <dbReference type="Pfam" id="PF09349"/>
    </source>
</evidence>
<proteinExistence type="predicted"/>
<feature type="compositionally biased region" description="Polar residues" evidence="7">
    <location>
        <begin position="1"/>
        <end position="14"/>
    </location>
</feature>
<accession>A0A4R2PCW5</accession>
<comment type="catalytic activity">
    <reaction evidence="1">
        <text>5-hydroxy-2-oxo-4-ureido-2,5-dihydro-1H-imidazole-5-carboxylate + H(+) = (S)-allantoin + CO2</text>
        <dbReference type="Rhea" id="RHEA:26301"/>
        <dbReference type="ChEBI" id="CHEBI:15378"/>
        <dbReference type="ChEBI" id="CHEBI:15678"/>
        <dbReference type="ChEBI" id="CHEBI:16526"/>
        <dbReference type="ChEBI" id="CHEBI:58639"/>
        <dbReference type="EC" id="4.1.1.97"/>
    </reaction>
</comment>
<sequence>MSTDSPRPSRQSGHPSPRDPSFGDPSPGTSPGNRSSGDPAGDRAAVEAPARANPSQRPDDAAEAPPPAHDPAGQGPVGTLSPAPSALDQVRFVATYGGLYDDGAWLAEALAPRTDDGSLDDAGALYAAFVDAVETAPPLDQMRLMRAHPDLIDKAAVGEARSPADAATGDTDDRSNSGGIDRCTPEEYATIEALHARYRKRFGLPFILATRGLDLGRVMAALQARLAHDFDAERRTALSELHKIAGARLAAFTAAPDLQGAGPEAPQEDAQEAPAGDQSPDGPSQS</sequence>
<dbReference type="InterPro" id="IPR017580">
    <property type="entry name" value="OHCU_decarboxylase-1"/>
</dbReference>
<reference evidence="9 10" key="1">
    <citation type="submission" date="2019-03" db="EMBL/GenBank/DDBJ databases">
        <title>Genomic Encyclopedia of Type Strains, Phase IV (KMG-IV): sequencing the most valuable type-strain genomes for metagenomic binning, comparative biology and taxonomic classification.</title>
        <authorList>
            <person name="Goeker M."/>
        </authorList>
    </citation>
    <scope>NUCLEOTIDE SEQUENCE [LARGE SCALE GENOMIC DNA]</scope>
    <source>
        <strain evidence="9 10">DSM 2132</strain>
    </source>
</reference>
<feature type="region of interest" description="Disordered" evidence="7">
    <location>
        <begin position="159"/>
        <end position="183"/>
    </location>
</feature>
<dbReference type="OrthoDB" id="9800909at2"/>
<feature type="domain" description="Oxo-4-hydroxy-4-carboxy-5-ureidoimidazoline decarboxylase" evidence="8">
    <location>
        <begin position="86"/>
        <end position="250"/>
    </location>
</feature>
<gene>
    <name evidence="9" type="ORF">EV659_108108</name>
</gene>